<comment type="caution">
    <text evidence="1">The sequence shown here is derived from an EMBL/GenBank/DDBJ whole genome shotgun (WGS) entry which is preliminary data.</text>
</comment>
<sequence>MLKKLSLLDLHAPIQKRIQDGTDLKCLDDIPNGEPSPFAYLEFVGSTPRNTKTMYVHEYIVHVHIISAAANSSVPHYKNINQVDEALTEYIQLPDGYDLWGQVESGLVSNYKEPETDERHAVLAFLFKVSYGFKMKI</sequence>
<dbReference type="Pfam" id="PF16807">
    <property type="entry name" value="Phage_tail_terminator_4"/>
    <property type="match status" value="1"/>
</dbReference>
<accession>A0ABQ2NTD8</accession>
<keyword evidence="2" id="KW-1185">Reference proteome</keyword>
<dbReference type="EMBL" id="BMLW01000001">
    <property type="protein sequence ID" value="GGP07279.1"/>
    <property type="molecule type" value="Genomic_DNA"/>
</dbReference>
<name>A0ABQ2NTD8_9BACI</name>
<organism evidence="1 2">
    <name type="scientific">Oceanobacillus neutriphilus</name>
    <dbReference type="NCBI Taxonomy" id="531815"/>
    <lineage>
        <taxon>Bacteria</taxon>
        <taxon>Bacillati</taxon>
        <taxon>Bacillota</taxon>
        <taxon>Bacilli</taxon>
        <taxon>Bacillales</taxon>
        <taxon>Bacillaceae</taxon>
        <taxon>Oceanobacillus</taxon>
    </lineage>
</organism>
<evidence type="ECO:0008006" key="3">
    <source>
        <dbReference type="Google" id="ProtNLM"/>
    </source>
</evidence>
<protein>
    <recommendedName>
        <fullName evidence="3">DUF3168 domain-containing protein</fullName>
    </recommendedName>
</protein>
<proteinExistence type="predicted"/>
<evidence type="ECO:0000313" key="2">
    <source>
        <dbReference type="Proteomes" id="UP000641206"/>
    </source>
</evidence>
<dbReference type="InterPro" id="IPR053745">
    <property type="entry name" value="Viral_Tail_Comp_sf"/>
</dbReference>
<dbReference type="Gene3D" id="3.30.2000.30">
    <property type="match status" value="1"/>
</dbReference>
<dbReference type="Proteomes" id="UP000641206">
    <property type="component" value="Unassembled WGS sequence"/>
</dbReference>
<reference evidence="2" key="1">
    <citation type="journal article" date="2019" name="Int. J. Syst. Evol. Microbiol.">
        <title>The Global Catalogue of Microorganisms (GCM) 10K type strain sequencing project: providing services to taxonomists for standard genome sequencing and annotation.</title>
        <authorList>
            <consortium name="The Broad Institute Genomics Platform"/>
            <consortium name="The Broad Institute Genome Sequencing Center for Infectious Disease"/>
            <person name="Wu L."/>
            <person name="Ma J."/>
        </authorList>
    </citation>
    <scope>NUCLEOTIDE SEQUENCE [LARGE SCALE GENOMIC DNA]</scope>
    <source>
        <strain evidence="2">CGMCC 1.7693</strain>
    </source>
</reference>
<evidence type="ECO:0000313" key="1">
    <source>
        <dbReference type="EMBL" id="GGP07279.1"/>
    </source>
</evidence>
<gene>
    <name evidence="1" type="ORF">GCM10011346_02630</name>
</gene>